<proteinExistence type="predicted"/>
<accession>A0A0N1IQV6</accession>
<gene>
    <name evidence="3" type="ORF">RR48_00017</name>
</gene>
<feature type="domain" description="LSO1/LSO2" evidence="2">
    <location>
        <begin position="9"/>
        <end position="74"/>
    </location>
</feature>
<evidence type="ECO:0000313" key="3">
    <source>
        <dbReference type="EMBL" id="KPJ21473.1"/>
    </source>
</evidence>
<organism evidence="3 4">
    <name type="scientific">Papilio machaon</name>
    <name type="common">Old World swallowtail butterfly</name>
    <dbReference type="NCBI Taxonomy" id="76193"/>
    <lineage>
        <taxon>Eukaryota</taxon>
        <taxon>Metazoa</taxon>
        <taxon>Ecdysozoa</taxon>
        <taxon>Arthropoda</taxon>
        <taxon>Hexapoda</taxon>
        <taxon>Insecta</taxon>
        <taxon>Pterygota</taxon>
        <taxon>Neoptera</taxon>
        <taxon>Endopterygota</taxon>
        <taxon>Lepidoptera</taxon>
        <taxon>Glossata</taxon>
        <taxon>Ditrysia</taxon>
        <taxon>Papilionoidea</taxon>
        <taxon>Papilionidae</taxon>
        <taxon>Papilioninae</taxon>
        <taxon>Papilio</taxon>
    </lineage>
</organism>
<dbReference type="Pfam" id="PF22048">
    <property type="entry name" value="LSO1_2-like"/>
    <property type="match status" value="1"/>
</dbReference>
<evidence type="ECO:0000313" key="4">
    <source>
        <dbReference type="Proteomes" id="UP000053240"/>
    </source>
</evidence>
<evidence type="ECO:0000259" key="2">
    <source>
        <dbReference type="Pfam" id="PF22048"/>
    </source>
</evidence>
<evidence type="ECO:0000256" key="1">
    <source>
        <dbReference type="SAM" id="MobiDB-lite"/>
    </source>
</evidence>
<dbReference type="AlphaFoldDB" id="A0A0N1IQV6"/>
<protein>
    <recommendedName>
        <fullName evidence="2">LSO1/LSO2 domain-containing protein</fullName>
    </recommendedName>
</protein>
<dbReference type="EMBL" id="LADJ01049879">
    <property type="protein sequence ID" value="KPJ21473.1"/>
    <property type="molecule type" value="Genomic_DNA"/>
</dbReference>
<dbReference type="Proteomes" id="UP000053240">
    <property type="component" value="Unassembled WGS sequence"/>
</dbReference>
<dbReference type="InParanoid" id="A0A0N1IQV6"/>
<keyword evidence="4" id="KW-1185">Reference proteome</keyword>
<reference evidence="3 4" key="1">
    <citation type="journal article" date="2015" name="Nat. Commun.">
        <title>Outbred genome sequencing and CRISPR/Cas9 gene editing in butterflies.</title>
        <authorList>
            <person name="Li X."/>
            <person name="Fan D."/>
            <person name="Zhang W."/>
            <person name="Liu G."/>
            <person name="Zhang L."/>
            <person name="Zhao L."/>
            <person name="Fang X."/>
            <person name="Chen L."/>
            <person name="Dong Y."/>
            <person name="Chen Y."/>
            <person name="Ding Y."/>
            <person name="Zhao R."/>
            <person name="Feng M."/>
            <person name="Zhu Y."/>
            <person name="Feng Y."/>
            <person name="Jiang X."/>
            <person name="Zhu D."/>
            <person name="Xiang H."/>
            <person name="Feng X."/>
            <person name="Li S."/>
            <person name="Wang J."/>
            <person name="Zhang G."/>
            <person name="Kronforst M.R."/>
            <person name="Wang W."/>
        </authorList>
    </citation>
    <scope>NUCLEOTIDE SEQUENCE [LARGE SCALE GENOMIC DNA]</scope>
    <source>
        <strain evidence="3">Ya'a_city_454_Pm</strain>
        <tissue evidence="3">Whole body</tissue>
    </source>
</reference>
<sequence>MSRTYNNKKQIEGRIRKKEREEAKKAEIEKKIKEEEDKTWLIGAKTPTQRDFKIQKENERLEKKKALQKKYEEEFNSM</sequence>
<feature type="region of interest" description="Disordered" evidence="1">
    <location>
        <begin position="1"/>
        <end position="25"/>
    </location>
</feature>
<comment type="caution">
    <text evidence="3">The sequence shown here is derived from an EMBL/GenBank/DDBJ whole genome shotgun (WGS) entry which is preliminary data.</text>
</comment>
<name>A0A0N1IQV6_PAPMA</name>
<dbReference type="InterPro" id="IPR054413">
    <property type="entry name" value="LSO1/2"/>
</dbReference>
<feature type="compositionally biased region" description="Basic and acidic residues" evidence="1">
    <location>
        <begin position="9"/>
        <end position="25"/>
    </location>
</feature>